<evidence type="ECO:0000259" key="3">
    <source>
        <dbReference type="Pfam" id="PF21873"/>
    </source>
</evidence>
<comment type="similarity">
    <text evidence="1">Belongs to the glutaredoxin family.</text>
</comment>
<dbReference type="Gene3D" id="3.40.30.80">
    <property type="match status" value="1"/>
</dbReference>
<dbReference type="Proteomes" id="UP001432202">
    <property type="component" value="Chromosome"/>
</dbReference>
<dbReference type="Pfam" id="PF13192">
    <property type="entry name" value="Thioredoxin_3"/>
    <property type="match status" value="1"/>
</dbReference>
<organism evidence="4 5">
    <name type="scientific">Sulfolobus tengchongensis</name>
    <dbReference type="NCBI Taxonomy" id="207809"/>
    <lineage>
        <taxon>Archaea</taxon>
        <taxon>Thermoproteota</taxon>
        <taxon>Thermoprotei</taxon>
        <taxon>Sulfolobales</taxon>
        <taxon>Sulfolobaceae</taxon>
        <taxon>Sulfolobus</taxon>
    </lineage>
</organism>
<name>A0AAX4L2Y1_9CREN</name>
<feature type="domain" description="Thioredoxin-like fold" evidence="2">
    <location>
        <begin position="104"/>
        <end position="176"/>
    </location>
</feature>
<evidence type="ECO:0000313" key="4">
    <source>
        <dbReference type="EMBL" id="WWQ60756.1"/>
    </source>
</evidence>
<dbReference type="EMBL" id="CP146016">
    <property type="protein sequence ID" value="WWQ60756.1"/>
    <property type="molecule type" value="Genomic_DNA"/>
</dbReference>
<keyword evidence="5" id="KW-1185">Reference proteome</keyword>
<dbReference type="RefSeq" id="WP_338602038.1">
    <property type="nucleotide sequence ID" value="NZ_CP146016.1"/>
</dbReference>
<dbReference type="GeneID" id="89335376"/>
<protein>
    <submittedName>
        <fullName evidence="4">Thioredoxin family protein</fullName>
    </submittedName>
</protein>
<dbReference type="InterPro" id="IPR036249">
    <property type="entry name" value="Thioredoxin-like_sf"/>
</dbReference>
<dbReference type="PANTHER" id="PTHR37170">
    <property type="entry name" value="GLUTAREDOXIN-RELATED"/>
    <property type="match status" value="1"/>
</dbReference>
<dbReference type="AlphaFoldDB" id="A0AAX4L2Y1"/>
<dbReference type="Pfam" id="PF21873">
    <property type="entry name" value="Thioredoxin_17"/>
    <property type="match status" value="1"/>
</dbReference>
<reference evidence="4 5" key="1">
    <citation type="submission" date="2024-02" db="EMBL/GenBank/DDBJ databases">
        <title>STSV induces naive adaptation in Sulfolobus.</title>
        <authorList>
            <person name="Xiang X."/>
            <person name="Song M."/>
        </authorList>
    </citation>
    <scope>NUCLEOTIDE SEQUENCE [LARGE SCALE GENOMIC DNA]</scope>
    <source>
        <strain evidence="4 5">RT2</strain>
    </source>
</reference>
<sequence length="185" mass="21655">MSYDYVIKQYLSAIKAKEGNIKIQECKGEELFYQFKDFVNVETIQDCNRPFAKVIKDNRIYFTYYGIPIVNELWPFLNSLIRISNNVVNLDEKELELAKKIKGNVKLFVTPDCTKCPITAEFLYQVAQINENVELEIYDVTEYEEEKEKYRVLSVPKIVFNSRVEIPGGFPSIVILKMMLRALQE</sequence>
<evidence type="ECO:0000256" key="1">
    <source>
        <dbReference type="ARBA" id="ARBA00007787"/>
    </source>
</evidence>
<gene>
    <name evidence="4" type="ORF">V6M85_01365</name>
</gene>
<proteinExistence type="inferred from homology"/>
<dbReference type="InterPro" id="IPR054067">
    <property type="entry name" value="SSO1120-like_N"/>
</dbReference>
<accession>A0AAX4L2Y1</accession>
<dbReference type="SUPFAM" id="SSF52833">
    <property type="entry name" value="Thioredoxin-like"/>
    <property type="match status" value="1"/>
</dbReference>
<feature type="domain" description="SSO1120-like N-terminal thioredoxin-like" evidence="3">
    <location>
        <begin position="3"/>
        <end position="86"/>
    </location>
</feature>
<evidence type="ECO:0000313" key="5">
    <source>
        <dbReference type="Proteomes" id="UP001432202"/>
    </source>
</evidence>
<dbReference type="InterPro" id="IPR012336">
    <property type="entry name" value="Thioredoxin-like_fold"/>
</dbReference>
<dbReference type="PANTHER" id="PTHR37170:SF1">
    <property type="entry name" value="GLUTAREDOXIN-LIKE PROTEIN"/>
    <property type="match status" value="1"/>
</dbReference>
<evidence type="ECO:0000259" key="2">
    <source>
        <dbReference type="Pfam" id="PF13192"/>
    </source>
</evidence>